<protein>
    <recommendedName>
        <fullName evidence="3">Haloacid dehalogenase</fullName>
    </recommendedName>
</protein>
<dbReference type="PANTHER" id="PTHR10000:SF8">
    <property type="entry name" value="HAD SUPERFAMILY HYDROLASE-LIKE, TYPE 3"/>
    <property type="match status" value="1"/>
</dbReference>
<accession>A0A096BF42</accession>
<comment type="caution">
    <text evidence="1">The sequence shown here is derived from an EMBL/GenBank/DDBJ whole genome shotgun (WGS) entry which is preliminary data.</text>
</comment>
<dbReference type="Gene3D" id="3.30.1240.10">
    <property type="match status" value="1"/>
</dbReference>
<proteinExistence type="predicted"/>
<dbReference type="GO" id="GO:0016791">
    <property type="term" value="F:phosphatase activity"/>
    <property type="evidence" value="ECO:0007669"/>
    <property type="project" value="UniProtKB-ARBA"/>
</dbReference>
<dbReference type="SFLD" id="SFLDG01140">
    <property type="entry name" value="C2.B:_Phosphomannomutase_and_P"/>
    <property type="match status" value="1"/>
</dbReference>
<dbReference type="InterPro" id="IPR036412">
    <property type="entry name" value="HAD-like_sf"/>
</dbReference>
<dbReference type="InterPro" id="IPR000150">
    <property type="entry name" value="Cof"/>
</dbReference>
<dbReference type="STRING" id="1156417.Y919_11830"/>
<evidence type="ECO:0000313" key="1">
    <source>
        <dbReference type="EMBL" id="KGG79477.1"/>
    </source>
</evidence>
<dbReference type="PROSITE" id="PS01229">
    <property type="entry name" value="COF_2"/>
    <property type="match status" value="1"/>
</dbReference>
<dbReference type="PROSITE" id="PS01228">
    <property type="entry name" value="COF_1"/>
    <property type="match status" value="1"/>
</dbReference>
<evidence type="ECO:0000313" key="2">
    <source>
        <dbReference type="Proteomes" id="UP000029622"/>
    </source>
</evidence>
<dbReference type="NCBIfam" id="TIGR01484">
    <property type="entry name" value="HAD-SF-IIB"/>
    <property type="match status" value="1"/>
</dbReference>
<dbReference type="PANTHER" id="PTHR10000">
    <property type="entry name" value="PHOSPHOSERINE PHOSPHATASE"/>
    <property type="match status" value="1"/>
</dbReference>
<dbReference type="SFLD" id="SFLDG01144">
    <property type="entry name" value="C2.B.4:_PGP_Like"/>
    <property type="match status" value="1"/>
</dbReference>
<sequence length="304" mass="34205">MYKLLALDMDGTLLNKEHKISRENFEAIQEALHMGVKVVLASGRIFGGMLSHLKQLNLVNDDNYSVSCAGGLVLNNTMSKIIQSNGLSIDDLKYVYGLTKELNLSLNIYTRDSILAFQDDIFSRFDAIANNVPLKIVDINSLRDDVEIYKMTIINDSIDVIMEAREFLEKLCPKDIIQDKCFKDIKRLECDVLDKISVKISDKYTVVKPLQFALEVINKDCNKWTGIKKIAEELGIQNEEIICIGDSENDEHMIKNAGLGVAMGNGFSKIKEIADYVTYTNDQHGVAHVINKFILGKEIAYAED</sequence>
<dbReference type="InterPro" id="IPR023214">
    <property type="entry name" value="HAD_sf"/>
</dbReference>
<organism evidence="1 2">
    <name type="scientific">Caloranaerobacter azorensis H53214</name>
    <dbReference type="NCBI Taxonomy" id="1156417"/>
    <lineage>
        <taxon>Bacteria</taxon>
        <taxon>Bacillati</taxon>
        <taxon>Bacillota</taxon>
        <taxon>Tissierellia</taxon>
        <taxon>Tissierellales</taxon>
        <taxon>Thermohalobacteraceae</taxon>
        <taxon>Caloranaerobacter</taxon>
    </lineage>
</organism>
<dbReference type="Gene3D" id="3.40.50.1000">
    <property type="entry name" value="HAD superfamily/HAD-like"/>
    <property type="match status" value="1"/>
</dbReference>
<dbReference type="GO" id="GO:0000287">
    <property type="term" value="F:magnesium ion binding"/>
    <property type="evidence" value="ECO:0007669"/>
    <property type="project" value="TreeGrafter"/>
</dbReference>
<reference evidence="1 2" key="1">
    <citation type="submission" date="2013-12" db="EMBL/GenBank/DDBJ databases">
        <title>Draft genome sequence of Caloranaerobacter sp. H53214.</title>
        <authorList>
            <person name="Jiang L.J."/>
            <person name="Shao Z.Z."/>
            <person name="Long M.N."/>
        </authorList>
    </citation>
    <scope>NUCLEOTIDE SEQUENCE [LARGE SCALE GENOMIC DNA]</scope>
    <source>
        <strain evidence="1 2">H53214</strain>
    </source>
</reference>
<dbReference type="EMBL" id="AZTB01000100">
    <property type="protein sequence ID" value="KGG79477.1"/>
    <property type="molecule type" value="Genomic_DNA"/>
</dbReference>
<dbReference type="Pfam" id="PF08282">
    <property type="entry name" value="Hydrolase_3"/>
    <property type="match status" value="1"/>
</dbReference>
<dbReference type="InterPro" id="IPR006379">
    <property type="entry name" value="HAD-SF_hydro_IIB"/>
</dbReference>
<dbReference type="SFLD" id="SFLDS00003">
    <property type="entry name" value="Haloacid_Dehalogenase"/>
    <property type="match status" value="1"/>
</dbReference>
<name>A0A096BF42_9FIRM</name>
<dbReference type="NCBIfam" id="TIGR00099">
    <property type="entry name" value="Cof-subfamily"/>
    <property type="match status" value="1"/>
</dbReference>
<gene>
    <name evidence="1" type="ORF">Y919_11830</name>
</gene>
<dbReference type="GO" id="GO:0005829">
    <property type="term" value="C:cytosol"/>
    <property type="evidence" value="ECO:0007669"/>
    <property type="project" value="TreeGrafter"/>
</dbReference>
<dbReference type="SUPFAM" id="SSF56784">
    <property type="entry name" value="HAD-like"/>
    <property type="match status" value="1"/>
</dbReference>
<dbReference type="CDD" id="cd07516">
    <property type="entry name" value="HAD_Pase"/>
    <property type="match status" value="1"/>
</dbReference>
<dbReference type="AlphaFoldDB" id="A0A096BF42"/>
<dbReference type="Proteomes" id="UP000029622">
    <property type="component" value="Unassembled WGS sequence"/>
</dbReference>
<evidence type="ECO:0008006" key="3">
    <source>
        <dbReference type="Google" id="ProtNLM"/>
    </source>
</evidence>